<evidence type="ECO:0000313" key="4">
    <source>
        <dbReference type="EMBL" id="ABX07728.1"/>
    </source>
</evidence>
<evidence type="ECO:0000256" key="2">
    <source>
        <dbReference type="ARBA" id="ARBA00022737"/>
    </source>
</evidence>
<protein>
    <submittedName>
        <fullName evidence="4">Integrin alpha beta-propellor repeat protein</fullName>
    </submittedName>
</protein>
<evidence type="ECO:0000256" key="1">
    <source>
        <dbReference type="ARBA" id="ARBA00022729"/>
    </source>
</evidence>
<keyword evidence="3" id="KW-0325">Glycoprotein</keyword>
<dbReference type="AlphaFoldDB" id="A9B8R4"/>
<dbReference type="GO" id="GO:0007229">
    <property type="term" value="P:integrin-mediated signaling pathway"/>
    <property type="evidence" value="ECO:0007669"/>
    <property type="project" value="UniProtKB-KW"/>
</dbReference>
<dbReference type="Pfam" id="PF14312">
    <property type="entry name" value="FG-GAP_2"/>
    <property type="match status" value="6"/>
</dbReference>
<keyword evidence="1" id="KW-0732">Signal</keyword>
<dbReference type="SMART" id="SM00191">
    <property type="entry name" value="Int_alpha"/>
    <property type="match status" value="5"/>
</dbReference>
<keyword evidence="4" id="KW-0401">Integrin</keyword>
<keyword evidence="2" id="KW-0677">Repeat</keyword>
<sequence length="548" mass="57324">MDDHTPHQKPFVSDSPPSNRWRAFRHCVGISMLFVLIQGSVLVYTRGSLPVEHAIAQSAQHPHGSPNLLPTYIKASNTDPHDAFGFRVALDATTLAVSAPYESSAATGIQGDQSNNMALQSGAVYIFVRDGDTWVQQAYLKASNTDAGDGFGVSLALDGDTLVVGAYAEDSAATGINGNQADNSAANAGAAYVFVRSGSTWSQQAYLKASNTDEGDGFGYRVAIDATTVVISARGEDSGAMGVNNDQANNDKVDAGAAYVFVRSGSTWSQQAYLKASNTDADDGFGYSVSIENQLIAVGANGEDGSTTGVNGGQDDNTAPDAGAAYVFVRSGSTWSQQAYLKASNTDADDGFGQRVQLAGSTVVVSAVREDSAATGVNGNQHDNTAMDAGAAYVFVQNGNTWSQQAYLKASNTNAGDGFGYNLHALGDWILIGAPYEASAATIINGNQHDNNANRAGAAYLFARQQTLWSQSAYLKAMNTDSGDLFGNTMGMNESLIIVGASNEDSNTLGINGDHANNLALNSGAVYSFPFAMIPSIRAYLPLTTRGE</sequence>
<accession>A9B8R4</accession>
<geneLocation type="plasmid" evidence="4 5">
    <name>pHAU01</name>
</geneLocation>
<dbReference type="HOGENOM" id="CLU_025051_2_0_0"/>
<proteinExistence type="predicted"/>
<dbReference type="BioCyc" id="HAUR316274:GHYA-5162-MONOMER"/>
<keyword evidence="5" id="KW-1185">Reference proteome</keyword>
<dbReference type="Proteomes" id="UP000000787">
    <property type="component" value="Plasmid pHAU01"/>
</dbReference>
<dbReference type="InParanoid" id="A9B8R4"/>
<dbReference type="PANTHER" id="PTHR36220">
    <property type="entry name" value="UNNAMED PRODUCT"/>
    <property type="match status" value="1"/>
</dbReference>
<dbReference type="KEGG" id="hau:Haur_5100"/>
<evidence type="ECO:0000256" key="3">
    <source>
        <dbReference type="ARBA" id="ARBA00023180"/>
    </source>
</evidence>
<dbReference type="PANTHER" id="PTHR36220:SF1">
    <property type="entry name" value="GAMMA TUBULIN COMPLEX COMPONENT C-TERMINAL DOMAIN-CONTAINING PROTEIN"/>
    <property type="match status" value="1"/>
</dbReference>
<evidence type="ECO:0000313" key="5">
    <source>
        <dbReference type="Proteomes" id="UP000000787"/>
    </source>
</evidence>
<reference evidence="4 5" key="1">
    <citation type="journal article" date="2011" name="Stand. Genomic Sci.">
        <title>Complete genome sequence of the filamentous gliding predatory bacterium Herpetosiphon aurantiacus type strain (114-95(T)).</title>
        <authorList>
            <person name="Kiss H."/>
            <person name="Nett M."/>
            <person name="Domin N."/>
            <person name="Martin K."/>
            <person name="Maresca J.A."/>
            <person name="Copeland A."/>
            <person name="Lapidus A."/>
            <person name="Lucas S."/>
            <person name="Berry K.W."/>
            <person name="Glavina Del Rio T."/>
            <person name="Dalin E."/>
            <person name="Tice H."/>
            <person name="Pitluck S."/>
            <person name="Richardson P."/>
            <person name="Bruce D."/>
            <person name="Goodwin L."/>
            <person name="Han C."/>
            <person name="Detter J.C."/>
            <person name="Schmutz J."/>
            <person name="Brettin T."/>
            <person name="Land M."/>
            <person name="Hauser L."/>
            <person name="Kyrpides N.C."/>
            <person name="Ivanova N."/>
            <person name="Goker M."/>
            <person name="Woyke T."/>
            <person name="Klenk H.P."/>
            <person name="Bryant D.A."/>
        </authorList>
    </citation>
    <scope>NUCLEOTIDE SEQUENCE [LARGE SCALE GENOMIC DNA]</scope>
    <source>
        <strain evidence="5">ATCC 23779 / DSM 785 / 114-95</strain>
        <plasmid evidence="4">pHAU01</plasmid>
    </source>
</reference>
<dbReference type="InterPro" id="IPR028994">
    <property type="entry name" value="Integrin_alpha_N"/>
</dbReference>
<dbReference type="InterPro" id="IPR013517">
    <property type="entry name" value="FG-GAP"/>
</dbReference>
<dbReference type="InterPro" id="IPR013519">
    <property type="entry name" value="Int_alpha_beta-p"/>
</dbReference>
<keyword evidence="4" id="KW-0614">Plasmid</keyword>
<dbReference type="Gene3D" id="2.130.10.130">
    <property type="entry name" value="Integrin alpha, N-terminal"/>
    <property type="match status" value="3"/>
</dbReference>
<organism evidence="4 5">
    <name type="scientific">Herpetosiphon aurantiacus (strain ATCC 23779 / DSM 785 / 114-95)</name>
    <dbReference type="NCBI Taxonomy" id="316274"/>
    <lineage>
        <taxon>Bacteria</taxon>
        <taxon>Bacillati</taxon>
        <taxon>Chloroflexota</taxon>
        <taxon>Chloroflexia</taxon>
        <taxon>Herpetosiphonales</taxon>
        <taxon>Herpetosiphonaceae</taxon>
        <taxon>Herpetosiphon</taxon>
    </lineage>
</organism>
<gene>
    <name evidence="4" type="ordered locus">Haur_5100</name>
</gene>
<name>A9B8R4_HERA2</name>
<dbReference type="EMBL" id="CP000876">
    <property type="protein sequence ID" value="ABX07728.1"/>
    <property type="molecule type" value="Genomic_DNA"/>
</dbReference>